<keyword evidence="5" id="KW-1185">Reference proteome</keyword>
<evidence type="ECO:0000313" key="3">
    <source>
        <dbReference type="EMBL" id="KAJ3705356.1"/>
    </source>
</evidence>
<evidence type="ECO:0000313" key="4">
    <source>
        <dbReference type="EMBL" id="KAJ3705358.1"/>
    </source>
</evidence>
<organism evidence="4 5">
    <name type="scientific">Rhynchospora tenuis</name>
    <dbReference type="NCBI Taxonomy" id="198213"/>
    <lineage>
        <taxon>Eukaryota</taxon>
        <taxon>Viridiplantae</taxon>
        <taxon>Streptophyta</taxon>
        <taxon>Embryophyta</taxon>
        <taxon>Tracheophyta</taxon>
        <taxon>Spermatophyta</taxon>
        <taxon>Magnoliopsida</taxon>
        <taxon>Liliopsida</taxon>
        <taxon>Poales</taxon>
        <taxon>Cyperaceae</taxon>
        <taxon>Cyperoideae</taxon>
        <taxon>Rhynchosporeae</taxon>
        <taxon>Rhynchospora</taxon>
    </lineage>
</organism>
<name>A0AAD6EY87_9POAL</name>
<evidence type="ECO:0000313" key="5">
    <source>
        <dbReference type="Proteomes" id="UP001210211"/>
    </source>
</evidence>
<dbReference type="SUPFAM" id="SSF52540">
    <property type="entry name" value="P-loop containing nucleoside triphosphate hydrolases"/>
    <property type="match status" value="1"/>
</dbReference>
<dbReference type="EMBL" id="JAMRDG010000001">
    <property type="protein sequence ID" value="KAJ3705358.1"/>
    <property type="molecule type" value="Genomic_DNA"/>
</dbReference>
<dbReference type="Pfam" id="PF00931">
    <property type="entry name" value="NB-ARC"/>
    <property type="match status" value="1"/>
</dbReference>
<dbReference type="AlphaFoldDB" id="A0AAD6EY87"/>
<protein>
    <recommendedName>
        <fullName evidence="2">NB-ARC domain-containing protein</fullName>
    </recommendedName>
</protein>
<reference evidence="4 5" key="1">
    <citation type="journal article" date="2022" name="Cell">
        <title>Repeat-based holocentromeres influence genome architecture and karyotype evolution.</title>
        <authorList>
            <person name="Hofstatter P.G."/>
            <person name="Thangavel G."/>
            <person name="Lux T."/>
            <person name="Neumann P."/>
            <person name="Vondrak T."/>
            <person name="Novak P."/>
            <person name="Zhang M."/>
            <person name="Costa L."/>
            <person name="Castellani M."/>
            <person name="Scott A."/>
            <person name="Toegelov H."/>
            <person name="Fuchs J."/>
            <person name="Mata-Sucre Y."/>
            <person name="Dias Y."/>
            <person name="Vanzela A.L.L."/>
            <person name="Huettel B."/>
            <person name="Almeida C.C.S."/>
            <person name="Simkova H."/>
            <person name="Souza G."/>
            <person name="Pedrosa-Harand A."/>
            <person name="Macas J."/>
            <person name="Mayer K.F.X."/>
            <person name="Houben A."/>
            <person name="Marques A."/>
        </authorList>
    </citation>
    <scope>NUCLEOTIDE SEQUENCE [LARGE SCALE GENOMIC DNA]</scope>
    <source>
        <strain evidence="4">RhyTen1mFocal</strain>
    </source>
</reference>
<feature type="coiled-coil region" evidence="1">
    <location>
        <begin position="21"/>
        <end position="48"/>
    </location>
</feature>
<proteinExistence type="predicted"/>
<evidence type="ECO:0000259" key="2">
    <source>
        <dbReference type="Pfam" id="PF00931"/>
    </source>
</evidence>
<dbReference type="Proteomes" id="UP001210211">
    <property type="component" value="Unassembled WGS sequence"/>
</dbReference>
<dbReference type="Gene3D" id="3.40.50.300">
    <property type="entry name" value="P-loop containing nucleotide triphosphate hydrolases"/>
    <property type="match status" value="1"/>
</dbReference>
<gene>
    <name evidence="3" type="ORF">LUZ61_009061</name>
    <name evidence="4" type="ORF">LUZ61_009063</name>
</gene>
<dbReference type="EMBL" id="JAMRDG010000001">
    <property type="protein sequence ID" value="KAJ3705356.1"/>
    <property type="molecule type" value="Genomic_DNA"/>
</dbReference>
<dbReference type="PRINTS" id="PR00364">
    <property type="entry name" value="DISEASERSIST"/>
</dbReference>
<dbReference type="InterPro" id="IPR002182">
    <property type="entry name" value="NB-ARC"/>
</dbReference>
<dbReference type="InterPro" id="IPR027417">
    <property type="entry name" value="P-loop_NTPase"/>
</dbReference>
<keyword evidence="1" id="KW-0175">Coiled coil</keyword>
<evidence type="ECO:0000256" key="1">
    <source>
        <dbReference type="SAM" id="Coils"/>
    </source>
</evidence>
<dbReference type="GO" id="GO:0043531">
    <property type="term" value="F:ADP binding"/>
    <property type="evidence" value="ECO:0007669"/>
    <property type="project" value="InterPro"/>
</dbReference>
<dbReference type="PANTHER" id="PTHR36766">
    <property type="entry name" value="PLANT BROAD-SPECTRUM MILDEW RESISTANCE PROTEIN RPW8"/>
    <property type="match status" value="1"/>
</dbReference>
<feature type="domain" description="NB-ARC" evidence="2">
    <location>
        <begin position="191"/>
        <end position="310"/>
    </location>
</feature>
<sequence length="328" mass="37925">MEHVKTIFGLGAQLPFVYQFFDEESVQNSELRNSISRLEAKLINASQLIERSECWCFRYDNIQKLLSYLKNAVYEAELTIEEFKSQRRRAENTDWNNTAGELIENLKNWVTGFKEKVISAQRNLDHFCDQLVKICDSYEIPQNPKKFSRPITDSRPPVVFFGRDNELEYAISVLEIPKSESSSCTESQRKIPVLPIVGMGGIGKTALSQKIYHDERLKSYNKKIWICVPQKFDFEKVLKEMIQCVTKKECNFTNVDLLREELIKEIKSSTVLLVLDDIWSTDWQQLLGPMNEASEGSAIILTTRDREYINCTDHLRTSGAESPLSEEQ</sequence>
<dbReference type="PANTHER" id="PTHR36766:SF64">
    <property type="entry name" value="OS12G0206100 PROTEIN"/>
    <property type="match status" value="1"/>
</dbReference>
<comment type="caution">
    <text evidence="4">The sequence shown here is derived from an EMBL/GenBank/DDBJ whole genome shotgun (WGS) entry which is preliminary data.</text>
</comment>
<accession>A0AAD6EY87</accession>